<proteinExistence type="inferred from homology"/>
<dbReference type="AlphaFoldDB" id="A0AAE0HUG7"/>
<keyword evidence="5" id="KW-1185">Reference proteome</keyword>
<sequence length="432" mass="47419">MTPNKNIDRILSEYVAARGDGATTKDKVLGAAFVVVSKDEILYRGAAGYTSLAPSATEFSPNSFTWVASMTKIFTVTCLMQLVERGLINLDDDDLRKLVPELAQMQILKGFTDDEHPILEDNDKPITLRHLLTHTVGLGYDIADPDLLRWSRVTNRAVTNLSYTLEGWTTPLKFPPGEGWFYGSAIDWAGQVLEKVTGQTLGEYMASHIFAPLGITDTTFRSLTHLLADDRIITENRKVPCSVRDSATGELSNCPLPVPVDPPVESGGAGLWTTADDHARLLQALLKAGNSNSNTQDGEVGSIILSKESVDEMFRPQLDEVQHGMLKYLTDMFRDGMVSEFPPGTAVDHGLGGIVNTEDVTGKRKKGSMMWQGMCNSHWWMDRETGIAATLIVNVMPLPDAVVIRLYSDLELAVYGDLVSQWVQAGKLKGSE</sequence>
<dbReference type="PANTHER" id="PTHR43283">
    <property type="entry name" value="BETA-LACTAMASE-RELATED"/>
    <property type="match status" value="1"/>
</dbReference>
<reference evidence="4" key="1">
    <citation type="journal article" date="2023" name="Mol. Phylogenet. Evol.">
        <title>Genome-scale phylogeny and comparative genomics of the fungal order Sordariales.</title>
        <authorList>
            <person name="Hensen N."/>
            <person name="Bonometti L."/>
            <person name="Westerberg I."/>
            <person name="Brannstrom I.O."/>
            <person name="Guillou S."/>
            <person name="Cros-Aarteil S."/>
            <person name="Calhoun S."/>
            <person name="Haridas S."/>
            <person name="Kuo A."/>
            <person name="Mondo S."/>
            <person name="Pangilinan J."/>
            <person name="Riley R."/>
            <person name="LaButti K."/>
            <person name="Andreopoulos B."/>
            <person name="Lipzen A."/>
            <person name="Chen C."/>
            <person name="Yan M."/>
            <person name="Daum C."/>
            <person name="Ng V."/>
            <person name="Clum A."/>
            <person name="Steindorff A."/>
            <person name="Ohm R.A."/>
            <person name="Martin F."/>
            <person name="Silar P."/>
            <person name="Natvig D.O."/>
            <person name="Lalanne C."/>
            <person name="Gautier V."/>
            <person name="Ament-Velasquez S.L."/>
            <person name="Kruys A."/>
            <person name="Hutchinson M.I."/>
            <person name="Powell A.J."/>
            <person name="Barry K."/>
            <person name="Miller A.N."/>
            <person name="Grigoriev I.V."/>
            <person name="Debuchy R."/>
            <person name="Gladieux P."/>
            <person name="Hiltunen Thoren M."/>
            <person name="Johannesson H."/>
        </authorList>
    </citation>
    <scope>NUCLEOTIDE SEQUENCE</scope>
    <source>
        <strain evidence="4">CBS 118394</strain>
    </source>
</reference>
<dbReference type="EMBL" id="JAUEDM010000008">
    <property type="protein sequence ID" value="KAK3313120.1"/>
    <property type="molecule type" value="Genomic_DNA"/>
</dbReference>
<dbReference type="Pfam" id="PF00144">
    <property type="entry name" value="Beta-lactamase"/>
    <property type="match status" value="1"/>
</dbReference>
<feature type="domain" description="Beta-lactamase-related" evidence="3">
    <location>
        <begin position="12"/>
        <end position="403"/>
    </location>
</feature>
<keyword evidence="2" id="KW-0378">Hydrolase</keyword>
<dbReference type="InterPro" id="IPR012338">
    <property type="entry name" value="Beta-lactam/transpept-like"/>
</dbReference>
<dbReference type="PANTHER" id="PTHR43283:SF17">
    <property type="entry name" value="(LOVD), PUTATIVE (AFU_ORTHOLOGUE AFUA_5G00920)-RELATED"/>
    <property type="match status" value="1"/>
</dbReference>
<dbReference type="InterPro" id="IPR001466">
    <property type="entry name" value="Beta-lactam-related"/>
</dbReference>
<dbReference type="SUPFAM" id="SSF56601">
    <property type="entry name" value="beta-lactamase/transpeptidase-like"/>
    <property type="match status" value="1"/>
</dbReference>
<reference evidence="4" key="2">
    <citation type="submission" date="2023-06" db="EMBL/GenBank/DDBJ databases">
        <authorList>
            <consortium name="Lawrence Berkeley National Laboratory"/>
            <person name="Haridas S."/>
            <person name="Hensen N."/>
            <person name="Bonometti L."/>
            <person name="Westerberg I."/>
            <person name="Brannstrom I.O."/>
            <person name="Guillou S."/>
            <person name="Cros-Aarteil S."/>
            <person name="Calhoun S."/>
            <person name="Kuo A."/>
            <person name="Mondo S."/>
            <person name="Pangilinan J."/>
            <person name="Riley R."/>
            <person name="Labutti K."/>
            <person name="Andreopoulos B."/>
            <person name="Lipzen A."/>
            <person name="Chen C."/>
            <person name="Yanf M."/>
            <person name="Daum C."/>
            <person name="Ng V."/>
            <person name="Clum A."/>
            <person name="Steindorff A."/>
            <person name="Ohm R."/>
            <person name="Martin F."/>
            <person name="Silar P."/>
            <person name="Natvig D."/>
            <person name="Lalanne C."/>
            <person name="Gautier V."/>
            <person name="Ament-Velasquez S.L."/>
            <person name="Kruys A."/>
            <person name="Hutchinson M.I."/>
            <person name="Powell A.J."/>
            <person name="Barry K."/>
            <person name="Miller A.N."/>
            <person name="Grigoriev I.V."/>
            <person name="Debuchy R."/>
            <person name="Gladieux P."/>
            <person name="Thoren M.H."/>
            <person name="Johannesson H."/>
        </authorList>
    </citation>
    <scope>NUCLEOTIDE SEQUENCE</scope>
    <source>
        <strain evidence="4">CBS 118394</strain>
    </source>
</reference>
<accession>A0AAE0HUG7</accession>
<name>A0AAE0HUG7_9PEZI</name>
<gene>
    <name evidence="4" type="ORF">B0H66DRAFT_386577</name>
</gene>
<dbReference type="Proteomes" id="UP001283341">
    <property type="component" value="Unassembled WGS sequence"/>
</dbReference>
<organism evidence="4 5">
    <name type="scientific">Apodospora peruviana</name>
    <dbReference type="NCBI Taxonomy" id="516989"/>
    <lineage>
        <taxon>Eukaryota</taxon>
        <taxon>Fungi</taxon>
        <taxon>Dikarya</taxon>
        <taxon>Ascomycota</taxon>
        <taxon>Pezizomycotina</taxon>
        <taxon>Sordariomycetes</taxon>
        <taxon>Sordariomycetidae</taxon>
        <taxon>Sordariales</taxon>
        <taxon>Lasiosphaeriaceae</taxon>
        <taxon>Apodospora</taxon>
    </lineage>
</organism>
<protein>
    <submittedName>
        <fullName evidence="4">Beta-lactamase</fullName>
    </submittedName>
</protein>
<evidence type="ECO:0000313" key="5">
    <source>
        <dbReference type="Proteomes" id="UP001283341"/>
    </source>
</evidence>
<dbReference type="GO" id="GO:0016787">
    <property type="term" value="F:hydrolase activity"/>
    <property type="evidence" value="ECO:0007669"/>
    <property type="project" value="UniProtKB-KW"/>
</dbReference>
<evidence type="ECO:0000256" key="1">
    <source>
        <dbReference type="ARBA" id="ARBA00009009"/>
    </source>
</evidence>
<evidence type="ECO:0000256" key="2">
    <source>
        <dbReference type="ARBA" id="ARBA00022801"/>
    </source>
</evidence>
<evidence type="ECO:0000259" key="3">
    <source>
        <dbReference type="Pfam" id="PF00144"/>
    </source>
</evidence>
<evidence type="ECO:0000313" key="4">
    <source>
        <dbReference type="EMBL" id="KAK3313120.1"/>
    </source>
</evidence>
<comment type="similarity">
    <text evidence="1">Belongs to the class-A beta-lactamase family.</text>
</comment>
<comment type="caution">
    <text evidence="4">The sequence shown here is derived from an EMBL/GenBank/DDBJ whole genome shotgun (WGS) entry which is preliminary data.</text>
</comment>
<dbReference type="InterPro" id="IPR050789">
    <property type="entry name" value="Diverse_Enzym_Activities"/>
</dbReference>
<dbReference type="Gene3D" id="3.40.710.10">
    <property type="entry name" value="DD-peptidase/beta-lactamase superfamily"/>
    <property type="match status" value="1"/>
</dbReference>